<reference evidence="2 3" key="1">
    <citation type="submission" date="2019-11" db="EMBL/GenBank/DDBJ databases">
        <authorList>
            <person name="He Y."/>
        </authorList>
    </citation>
    <scope>NUCLEOTIDE SEQUENCE [LARGE SCALE GENOMIC DNA]</scope>
    <source>
        <strain evidence="2 3">SCSIO 58843</strain>
    </source>
</reference>
<dbReference type="AlphaFoldDB" id="A0A5Q2RDM4"/>
<dbReference type="KEGG" id="atq:GH723_00730"/>
<evidence type="ECO:0008006" key="4">
    <source>
        <dbReference type="Google" id="ProtNLM"/>
    </source>
</evidence>
<dbReference type="RefSeq" id="WP_153757859.1">
    <property type="nucleotide sequence ID" value="NZ_CP045851.1"/>
</dbReference>
<gene>
    <name evidence="2" type="ORF">GH723_00730</name>
</gene>
<keyword evidence="3" id="KW-1185">Reference proteome</keyword>
<evidence type="ECO:0000313" key="3">
    <source>
        <dbReference type="Proteomes" id="UP000334019"/>
    </source>
</evidence>
<dbReference type="EMBL" id="CP045851">
    <property type="protein sequence ID" value="QGG93753.1"/>
    <property type="molecule type" value="Genomic_DNA"/>
</dbReference>
<proteinExistence type="predicted"/>
<protein>
    <recommendedName>
        <fullName evidence="4">DUF4097 family beta strand repeat protein</fullName>
    </recommendedName>
</protein>
<evidence type="ECO:0000256" key="1">
    <source>
        <dbReference type="SAM" id="Phobius"/>
    </source>
</evidence>
<feature type="transmembrane region" description="Helical" evidence="1">
    <location>
        <begin position="30"/>
        <end position="50"/>
    </location>
</feature>
<keyword evidence="1" id="KW-1133">Transmembrane helix</keyword>
<dbReference type="Proteomes" id="UP000334019">
    <property type="component" value="Chromosome"/>
</dbReference>
<sequence>MGDTATQAERGATTRPELALPRPLWSLRRMALIVGLPLLVVLAVFVFSLLDRRELSTTTVAGPIDRVVVQVARGDVELVPAQPGTTDVSVESISRWRFMRPTAEVVQAERERDVVRIDAGCPRVVLVVGVCAVDFLIEVPPGVQVFVRTDDGEVVAEGLDGWARFVTSGGGVSATGLRSDEMLVESHGGAVDLDFASAPSRVDVTSDGGAVSLTVPDAEPYDVRTAGSSGELDIGIEDVGDAERVLRVRGGDVTIRPT</sequence>
<name>A0A5Q2RDM4_9ACTN</name>
<keyword evidence="1" id="KW-0812">Transmembrane</keyword>
<organism evidence="2 3">
    <name type="scientific">Actinomarinicola tropica</name>
    <dbReference type="NCBI Taxonomy" id="2789776"/>
    <lineage>
        <taxon>Bacteria</taxon>
        <taxon>Bacillati</taxon>
        <taxon>Actinomycetota</taxon>
        <taxon>Acidimicrobiia</taxon>
        <taxon>Acidimicrobiales</taxon>
        <taxon>Iamiaceae</taxon>
        <taxon>Actinomarinicola</taxon>
    </lineage>
</organism>
<keyword evidence="1" id="KW-0472">Membrane</keyword>
<accession>A0A5Q2RDM4</accession>
<evidence type="ECO:0000313" key="2">
    <source>
        <dbReference type="EMBL" id="QGG93753.1"/>
    </source>
</evidence>